<reference evidence="2 3" key="1">
    <citation type="submission" date="2019-02" db="EMBL/GenBank/DDBJ databases">
        <title>Deep-cultivation of Planctomycetes and their phenomic and genomic characterization uncovers novel biology.</title>
        <authorList>
            <person name="Wiegand S."/>
            <person name="Jogler M."/>
            <person name="Boedeker C."/>
            <person name="Pinto D."/>
            <person name="Vollmers J."/>
            <person name="Rivas-Marin E."/>
            <person name="Kohn T."/>
            <person name="Peeters S.H."/>
            <person name="Heuer A."/>
            <person name="Rast P."/>
            <person name="Oberbeckmann S."/>
            <person name="Bunk B."/>
            <person name="Jeske O."/>
            <person name="Meyerdierks A."/>
            <person name="Storesund J.E."/>
            <person name="Kallscheuer N."/>
            <person name="Luecker S."/>
            <person name="Lage O.M."/>
            <person name="Pohl T."/>
            <person name="Merkel B.J."/>
            <person name="Hornburger P."/>
            <person name="Mueller R.-W."/>
            <person name="Bruemmer F."/>
            <person name="Labrenz M."/>
            <person name="Spormann A.M."/>
            <person name="Op Den Camp H."/>
            <person name="Overmann J."/>
            <person name="Amann R."/>
            <person name="Jetten M.S.M."/>
            <person name="Mascher T."/>
            <person name="Medema M.H."/>
            <person name="Devos D.P."/>
            <person name="Kaster A.-K."/>
            <person name="Ovreas L."/>
            <person name="Rohde M."/>
            <person name="Galperin M.Y."/>
            <person name="Jogler C."/>
        </authorList>
    </citation>
    <scope>NUCLEOTIDE SEQUENCE [LARGE SCALE GENOMIC DNA]</scope>
    <source>
        <strain evidence="2 3">Pla22</strain>
    </source>
</reference>
<dbReference type="AlphaFoldDB" id="A0A5C5WJY8"/>
<evidence type="ECO:0000313" key="3">
    <source>
        <dbReference type="Proteomes" id="UP000316598"/>
    </source>
</evidence>
<keyword evidence="1" id="KW-0732">Signal</keyword>
<evidence type="ECO:0000256" key="1">
    <source>
        <dbReference type="SAM" id="SignalP"/>
    </source>
</evidence>
<dbReference type="OrthoDB" id="283259at2"/>
<protein>
    <submittedName>
        <fullName evidence="2">Uncharacterized protein</fullName>
    </submittedName>
</protein>
<comment type="caution">
    <text evidence="2">The sequence shown here is derived from an EMBL/GenBank/DDBJ whole genome shotgun (WGS) entry which is preliminary data.</text>
</comment>
<organism evidence="2 3">
    <name type="scientific">Rubripirellula amarantea</name>
    <dbReference type="NCBI Taxonomy" id="2527999"/>
    <lineage>
        <taxon>Bacteria</taxon>
        <taxon>Pseudomonadati</taxon>
        <taxon>Planctomycetota</taxon>
        <taxon>Planctomycetia</taxon>
        <taxon>Pirellulales</taxon>
        <taxon>Pirellulaceae</taxon>
        <taxon>Rubripirellula</taxon>
    </lineage>
</organism>
<sequence precursor="true">MKTLLTHSIRLGLFLSIAATASFSSAQDPVQAKSVDDMINEIELFGTRERPVASGSSASDYQKKSVQELRQERAIYRAEQRMLRRERQLWMGYEPLRPQFNAMPQTSSRYGRPTIYVPVYIR</sequence>
<name>A0A5C5WJY8_9BACT</name>
<dbReference type="RefSeq" id="WP_146515448.1">
    <property type="nucleotide sequence ID" value="NZ_SJPI01000002.1"/>
</dbReference>
<keyword evidence="3" id="KW-1185">Reference proteome</keyword>
<feature type="signal peptide" evidence="1">
    <location>
        <begin position="1"/>
        <end position="26"/>
    </location>
</feature>
<accession>A0A5C5WJY8</accession>
<dbReference type="EMBL" id="SJPI01000002">
    <property type="protein sequence ID" value="TWT50172.1"/>
    <property type="molecule type" value="Genomic_DNA"/>
</dbReference>
<feature type="chain" id="PRO_5022794191" evidence="1">
    <location>
        <begin position="27"/>
        <end position="122"/>
    </location>
</feature>
<proteinExistence type="predicted"/>
<evidence type="ECO:0000313" key="2">
    <source>
        <dbReference type="EMBL" id="TWT50172.1"/>
    </source>
</evidence>
<dbReference type="Proteomes" id="UP000316598">
    <property type="component" value="Unassembled WGS sequence"/>
</dbReference>
<gene>
    <name evidence="2" type="ORF">Pla22_29120</name>
</gene>